<evidence type="ECO:0000259" key="3">
    <source>
        <dbReference type="Pfam" id="PF22725"/>
    </source>
</evidence>
<keyword evidence="1" id="KW-0560">Oxidoreductase</keyword>
<name>A0A516R3C8_STRST</name>
<dbReference type="AlphaFoldDB" id="A0A516R3C8"/>
<dbReference type="Pfam" id="PF22725">
    <property type="entry name" value="GFO_IDH_MocA_C3"/>
    <property type="match status" value="1"/>
</dbReference>
<dbReference type="Pfam" id="PF01408">
    <property type="entry name" value="GFO_IDH_MocA"/>
    <property type="match status" value="1"/>
</dbReference>
<dbReference type="PANTHER" id="PTHR43818:SF11">
    <property type="entry name" value="BCDNA.GH03377"/>
    <property type="match status" value="1"/>
</dbReference>
<dbReference type="GO" id="GO:0016491">
    <property type="term" value="F:oxidoreductase activity"/>
    <property type="evidence" value="ECO:0007669"/>
    <property type="project" value="UniProtKB-KW"/>
</dbReference>
<proteinExistence type="predicted"/>
<evidence type="ECO:0000259" key="2">
    <source>
        <dbReference type="Pfam" id="PF01408"/>
    </source>
</evidence>
<dbReference type="InterPro" id="IPR000683">
    <property type="entry name" value="Gfo/Idh/MocA-like_OxRdtase_N"/>
</dbReference>
<dbReference type="InterPro" id="IPR050463">
    <property type="entry name" value="Gfo/Idh/MocA_oxidrdct_glycsds"/>
</dbReference>
<dbReference type="SUPFAM" id="SSF51735">
    <property type="entry name" value="NAD(P)-binding Rossmann-fold domains"/>
    <property type="match status" value="1"/>
</dbReference>
<dbReference type="PANTHER" id="PTHR43818">
    <property type="entry name" value="BCDNA.GH03377"/>
    <property type="match status" value="1"/>
</dbReference>
<feature type="domain" description="GFO/IDH/MocA-like oxidoreductase" evidence="3">
    <location>
        <begin position="161"/>
        <end position="242"/>
    </location>
</feature>
<feature type="domain" description="Gfo/Idh/MocA-like oxidoreductase N-terminal" evidence="2">
    <location>
        <begin position="4"/>
        <end position="118"/>
    </location>
</feature>
<dbReference type="SUPFAM" id="SSF55347">
    <property type="entry name" value="Glyceraldehyde-3-phosphate dehydrogenase-like, C-terminal domain"/>
    <property type="match status" value="1"/>
</dbReference>
<gene>
    <name evidence="4" type="ORF">FH965_05935</name>
</gene>
<dbReference type="InterPro" id="IPR055170">
    <property type="entry name" value="GFO_IDH_MocA-like_dom"/>
</dbReference>
<dbReference type="Gene3D" id="3.30.360.10">
    <property type="entry name" value="Dihydrodipicolinate Reductase, domain 2"/>
    <property type="match status" value="1"/>
</dbReference>
<dbReference type="InterPro" id="IPR036291">
    <property type="entry name" value="NAD(P)-bd_dom_sf"/>
</dbReference>
<sequence length="314" mass="32174">MTRFRVGLIGTGPWATATHAPVLAAHPDAELAGVWGRRPEAAAELAAAHATTAYEDVDALIAASDAVAFAVPPDVQAPLAVRAARAGRHLLLDKPVATDAAAARALAAEVERAGVASVVFFTLRFAPPVADWLAARAQEGPWFTGRADWYSSFYAADGTGAFDSPWRASKGGLWDVGPHALSVLTAVLGEITSVTAAPGPADTVHLVLRHAGGASSTATLTLCAPERASGVTLEFRGEHGTVSPEAFGETGWGDSGVAFQSAVSALMTAAHAGRPHACDVRFGAQVTEILAAAENQVTALDGATQGGRTRTQVS</sequence>
<protein>
    <submittedName>
        <fullName evidence="4">Gfo/Idh/MocA family oxidoreductase</fullName>
    </submittedName>
</protein>
<evidence type="ECO:0000313" key="5">
    <source>
        <dbReference type="Proteomes" id="UP000316806"/>
    </source>
</evidence>
<dbReference type="GO" id="GO:0000166">
    <property type="term" value="F:nucleotide binding"/>
    <property type="evidence" value="ECO:0007669"/>
    <property type="project" value="InterPro"/>
</dbReference>
<evidence type="ECO:0000313" key="4">
    <source>
        <dbReference type="EMBL" id="QDQ10150.1"/>
    </source>
</evidence>
<dbReference type="EMBL" id="CP040916">
    <property type="protein sequence ID" value="QDQ10150.1"/>
    <property type="molecule type" value="Genomic_DNA"/>
</dbReference>
<accession>A0A516R3C8</accession>
<organism evidence="4 5">
    <name type="scientific">Streptomyces spectabilis</name>
    <dbReference type="NCBI Taxonomy" id="68270"/>
    <lineage>
        <taxon>Bacteria</taxon>
        <taxon>Bacillati</taxon>
        <taxon>Actinomycetota</taxon>
        <taxon>Actinomycetes</taxon>
        <taxon>Kitasatosporales</taxon>
        <taxon>Streptomycetaceae</taxon>
        <taxon>Streptomyces</taxon>
    </lineage>
</organism>
<dbReference type="RefSeq" id="WP_144001851.1">
    <property type="nucleotide sequence ID" value="NZ_CP040916.1"/>
</dbReference>
<dbReference type="Gene3D" id="3.40.50.720">
    <property type="entry name" value="NAD(P)-binding Rossmann-like Domain"/>
    <property type="match status" value="1"/>
</dbReference>
<reference evidence="4 5" key="1">
    <citation type="journal article" date="2019" name="J. Ind. Microbiol. Biotechnol.">
        <title>The complete genomic sequence of Streptomyces spectabilis NRRL-2792 and identification of secondary metabolite biosynthetic gene clusters.</title>
        <authorList>
            <person name="Sinha A."/>
            <person name="Phillips-Salemka S."/>
            <person name="Niraula T.A."/>
            <person name="Short K.A."/>
            <person name="Niraula N.P."/>
        </authorList>
    </citation>
    <scope>NUCLEOTIDE SEQUENCE [LARGE SCALE GENOMIC DNA]</scope>
    <source>
        <strain evidence="4 5">NRRL 2792</strain>
    </source>
</reference>
<evidence type="ECO:0000256" key="1">
    <source>
        <dbReference type="ARBA" id="ARBA00023002"/>
    </source>
</evidence>
<dbReference type="Proteomes" id="UP000316806">
    <property type="component" value="Chromosome"/>
</dbReference>